<dbReference type="GO" id="GO:0005524">
    <property type="term" value="F:ATP binding"/>
    <property type="evidence" value="ECO:0007669"/>
    <property type="project" value="UniProtKB-UniRule"/>
</dbReference>
<feature type="region of interest" description="Disordered" evidence="8">
    <location>
        <begin position="357"/>
        <end position="394"/>
    </location>
</feature>
<reference evidence="10" key="1">
    <citation type="submission" date="2024-08" db="EMBL/GenBank/DDBJ databases">
        <authorList>
            <person name="Yu S.T."/>
        </authorList>
    </citation>
    <scope>NUCLEOTIDE SEQUENCE</scope>
    <source>
        <strain evidence="10">R33</strain>
    </source>
</reference>
<feature type="binding site" evidence="7">
    <location>
        <position position="46"/>
    </location>
    <ligand>
        <name>ATP</name>
        <dbReference type="ChEBI" id="CHEBI:30616"/>
    </ligand>
</feature>
<feature type="compositionally biased region" description="Pro residues" evidence="8">
    <location>
        <begin position="295"/>
        <end position="305"/>
    </location>
</feature>
<name>A0AB39Y443_9ACTN</name>
<dbReference type="PANTHER" id="PTHR43289:SF6">
    <property type="entry name" value="SERINE_THREONINE-PROTEIN KINASE NEKL-3"/>
    <property type="match status" value="1"/>
</dbReference>
<gene>
    <name evidence="10" type="ORF">AB5J51_15590</name>
</gene>
<protein>
    <recommendedName>
        <fullName evidence="1">non-specific serine/threonine protein kinase</fullName>
        <ecNumber evidence="1">2.7.11.1</ecNumber>
    </recommendedName>
</protein>
<organism evidence="10">
    <name type="scientific">Streptomyces sp. R33</name>
    <dbReference type="NCBI Taxonomy" id="3238629"/>
    <lineage>
        <taxon>Bacteria</taxon>
        <taxon>Bacillati</taxon>
        <taxon>Actinomycetota</taxon>
        <taxon>Actinomycetes</taxon>
        <taxon>Kitasatosporales</taxon>
        <taxon>Streptomycetaceae</taxon>
        <taxon>Streptomyces</taxon>
    </lineage>
</organism>
<evidence type="ECO:0000256" key="2">
    <source>
        <dbReference type="ARBA" id="ARBA00022527"/>
    </source>
</evidence>
<keyword evidence="2" id="KW-0723">Serine/threonine-protein kinase</keyword>
<feature type="domain" description="Protein kinase" evidence="9">
    <location>
        <begin position="17"/>
        <end position="275"/>
    </location>
</feature>
<evidence type="ECO:0000313" key="10">
    <source>
        <dbReference type="EMBL" id="XDV64256.1"/>
    </source>
</evidence>
<evidence type="ECO:0000256" key="4">
    <source>
        <dbReference type="ARBA" id="ARBA00022741"/>
    </source>
</evidence>
<dbReference type="PROSITE" id="PS50011">
    <property type="entry name" value="PROTEIN_KINASE_DOM"/>
    <property type="match status" value="1"/>
</dbReference>
<dbReference type="InterPro" id="IPR015943">
    <property type="entry name" value="WD40/YVTN_repeat-like_dom_sf"/>
</dbReference>
<dbReference type="InterPro" id="IPR011009">
    <property type="entry name" value="Kinase-like_dom_sf"/>
</dbReference>
<keyword evidence="5 10" id="KW-0418">Kinase</keyword>
<dbReference type="Pfam" id="PF00069">
    <property type="entry name" value="Pkinase"/>
    <property type="match status" value="1"/>
</dbReference>
<evidence type="ECO:0000256" key="1">
    <source>
        <dbReference type="ARBA" id="ARBA00012513"/>
    </source>
</evidence>
<evidence type="ECO:0000256" key="6">
    <source>
        <dbReference type="ARBA" id="ARBA00022840"/>
    </source>
</evidence>
<evidence type="ECO:0000256" key="8">
    <source>
        <dbReference type="SAM" id="MobiDB-lite"/>
    </source>
</evidence>
<evidence type="ECO:0000259" key="9">
    <source>
        <dbReference type="PROSITE" id="PS50011"/>
    </source>
</evidence>
<dbReference type="Gene3D" id="3.30.200.20">
    <property type="entry name" value="Phosphorylase Kinase, domain 1"/>
    <property type="match status" value="1"/>
</dbReference>
<dbReference type="InterPro" id="IPR000719">
    <property type="entry name" value="Prot_kinase_dom"/>
</dbReference>
<keyword evidence="3" id="KW-0808">Transferase</keyword>
<dbReference type="EC" id="2.7.11.1" evidence="1"/>
<dbReference type="InterPro" id="IPR011047">
    <property type="entry name" value="Quinoprotein_ADH-like_sf"/>
</dbReference>
<dbReference type="PROSITE" id="PS00107">
    <property type="entry name" value="PROTEIN_KINASE_ATP"/>
    <property type="match status" value="1"/>
</dbReference>
<dbReference type="CDD" id="cd14014">
    <property type="entry name" value="STKc_PknB_like"/>
    <property type="match status" value="1"/>
</dbReference>
<dbReference type="EMBL" id="CP165727">
    <property type="protein sequence ID" value="XDV64256.1"/>
    <property type="molecule type" value="Genomic_DNA"/>
</dbReference>
<evidence type="ECO:0000256" key="7">
    <source>
        <dbReference type="PROSITE-ProRule" id="PRU10141"/>
    </source>
</evidence>
<proteinExistence type="predicted"/>
<dbReference type="PANTHER" id="PTHR43289">
    <property type="entry name" value="MITOGEN-ACTIVATED PROTEIN KINASE KINASE KINASE 20-RELATED"/>
    <property type="match status" value="1"/>
</dbReference>
<sequence>MSGGFAVRVGDQLAGRYRLDQRLGQGGMGEVWGGYDLALDRPVAVKVLLEAATNDELVARFRREATIGARLQHPGITVVHDVGQQDGRLFIVMELLAGEDLATMLARDGGLAVDLAVDLAAQTAEALAAAHEQSVVHRDLKPANLFLLPGRRLKICDFGIAHSADATAGWTVTGRMFGTPAYMAPEQWRGERVGARCDLYALGCVLYALLSGAPPFGQTEGPYVLMRRHIEEVPLPLREVGAPVPAELDRLVRALLEKDPEARPESAQSVGKTLRGLRGTGPEPSADRAAGQPAAPGPGFGPPPEAGFDVAAAAAAALDAAVMGRAGSRAAEGAAAEAAPGAGAGAPAMAGQGTAAGAVPGAGQGSAAEAAPGAGQGTAAEAAPGAGQRTAAGAVPAAEAAPGIRAGAGTPDSGAAGVAAGAGPGVPPAVREFVRELVLEAEEALRGVPATAGETRVEVLAVAADAAARFDPGLAGRLLADAELAAWAGGAGDGARVARLLTELARATSAQAPARARRLLTDAQQALFTVSGSRREAPMRALAEELLRVAPEQASQIAGFHFRGRPARGGLRAQIEAALAAARPEEAERQLARIGDPGQRAATTYDLVVALAPRDLPAAMRLSERIGSAGGRLLVLCQLAQDRAAAGDPVGAAHAVEQAEEELPRVLEERSAWLREEAGRLAGRGQPVEAERLRNRAAGLLRGRVEASADEKAGHALAAVEAARARVAEGIREPLDRVRAQALADRARNLPEPAQRALALATTARDCLPTGRVPWLREAAADVGTAPPSGTVAAISAESAVQPAPPYVSPGARRWRHGNLRPEALSAAGAGVVWRAGAEVGLVRAGTGAIRWTAFADEGVPAPPLPGTALVSAEAGADAVYVAVRSAAASGVRLLARESADGRVRWWQDLPEDEPGHVTPAGGLVVYTTPSGLTVLRTATGETVWHHPLREDASRALTLAGYCLVVSDGRQTQALHVATGQRLWSWPRTGSGFVAPSVPRFTGGPVHVREGGTVRARYRHNGHELWHFDLGVPAARLLVGRGIVYAAAYRSELGGDVVFALDAETGALRWQRPLTRRAGPDCALELLGTRPGGLFVRSSSGDGRGLLGRRKALQPFVAALDPGTGRTRWLWEDPALGAGDAVLIDDHLVLPRPELTAVALP</sequence>
<dbReference type="Pfam" id="PF13360">
    <property type="entry name" value="PQQ_2"/>
    <property type="match status" value="1"/>
</dbReference>
<dbReference type="SUPFAM" id="SSF56112">
    <property type="entry name" value="Protein kinase-like (PK-like)"/>
    <property type="match status" value="1"/>
</dbReference>
<dbReference type="Gene3D" id="1.10.510.10">
    <property type="entry name" value="Transferase(Phosphotransferase) domain 1"/>
    <property type="match status" value="1"/>
</dbReference>
<dbReference type="SMART" id="SM00220">
    <property type="entry name" value="S_TKc"/>
    <property type="match status" value="1"/>
</dbReference>
<feature type="region of interest" description="Disordered" evidence="8">
    <location>
        <begin position="259"/>
        <end position="306"/>
    </location>
</feature>
<dbReference type="PROSITE" id="PS00108">
    <property type="entry name" value="PROTEIN_KINASE_ST"/>
    <property type="match status" value="1"/>
</dbReference>
<keyword evidence="4 7" id="KW-0547">Nucleotide-binding</keyword>
<evidence type="ECO:0000256" key="3">
    <source>
        <dbReference type="ARBA" id="ARBA00022679"/>
    </source>
</evidence>
<dbReference type="InterPro" id="IPR017441">
    <property type="entry name" value="Protein_kinase_ATP_BS"/>
</dbReference>
<dbReference type="InterPro" id="IPR002372">
    <property type="entry name" value="PQQ_rpt_dom"/>
</dbReference>
<dbReference type="AlphaFoldDB" id="A0AB39Y443"/>
<dbReference type="GO" id="GO:0004674">
    <property type="term" value="F:protein serine/threonine kinase activity"/>
    <property type="evidence" value="ECO:0007669"/>
    <property type="project" value="UniProtKB-KW"/>
</dbReference>
<dbReference type="SUPFAM" id="SSF50998">
    <property type="entry name" value="Quinoprotein alcohol dehydrogenase-like"/>
    <property type="match status" value="1"/>
</dbReference>
<dbReference type="InterPro" id="IPR008271">
    <property type="entry name" value="Ser/Thr_kinase_AS"/>
</dbReference>
<evidence type="ECO:0000256" key="5">
    <source>
        <dbReference type="ARBA" id="ARBA00022777"/>
    </source>
</evidence>
<keyword evidence="6 7" id="KW-0067">ATP-binding</keyword>
<dbReference type="Gene3D" id="2.130.10.10">
    <property type="entry name" value="YVTN repeat-like/Quinoprotein amine dehydrogenase"/>
    <property type="match status" value="2"/>
</dbReference>
<accession>A0AB39Y443</accession>